<proteinExistence type="predicted"/>
<evidence type="ECO:0000313" key="2">
    <source>
        <dbReference type="Proteomes" id="UP000051992"/>
    </source>
</evidence>
<dbReference type="EMBL" id="JQBM01000002">
    <property type="protein sequence ID" value="KRN46600.1"/>
    <property type="molecule type" value="Genomic_DNA"/>
</dbReference>
<evidence type="ECO:0000313" key="1">
    <source>
        <dbReference type="EMBL" id="KRN46600.1"/>
    </source>
</evidence>
<keyword evidence="2" id="KW-1185">Reference proteome</keyword>
<comment type="caution">
    <text evidence="1">The sequence shown here is derived from an EMBL/GenBank/DDBJ whole genome shotgun (WGS) entry which is preliminary data.</text>
</comment>
<dbReference type="PATRIC" id="fig|1629.5.peg.889"/>
<accession>A0A0R2H1W0</accession>
<dbReference type="RefSeq" id="WP_057745607.1">
    <property type="nucleotide sequence ID" value="NZ_BJLU01000002.1"/>
</dbReference>
<reference evidence="1 2" key="1">
    <citation type="journal article" date="2015" name="Genome Announc.">
        <title>Expanding the biotechnology potential of lactobacilli through comparative genomics of 213 strains and associated genera.</title>
        <authorList>
            <person name="Sun Z."/>
            <person name="Harris H.M."/>
            <person name="McCann A."/>
            <person name="Guo C."/>
            <person name="Argimon S."/>
            <person name="Zhang W."/>
            <person name="Yang X."/>
            <person name="Jeffery I.B."/>
            <person name="Cooney J.C."/>
            <person name="Kagawa T.F."/>
            <person name="Liu W."/>
            <person name="Song Y."/>
            <person name="Salvetti E."/>
            <person name="Wrobel A."/>
            <person name="Rasinkangas P."/>
            <person name="Parkhill J."/>
            <person name="Rea M.C."/>
            <person name="O'Sullivan O."/>
            <person name="Ritari J."/>
            <person name="Douillard F.P."/>
            <person name="Paul Ross R."/>
            <person name="Yang R."/>
            <person name="Briner A.E."/>
            <person name="Felis G.E."/>
            <person name="de Vos W.M."/>
            <person name="Barrangou R."/>
            <person name="Klaenhammer T.R."/>
            <person name="Caufield P.W."/>
            <person name="Cui Y."/>
            <person name="Zhang H."/>
            <person name="O'Toole P.W."/>
        </authorList>
    </citation>
    <scope>NUCLEOTIDE SEQUENCE [LARGE SCALE GENOMIC DNA]</scope>
    <source>
        <strain evidence="1 2">DSM 20410</strain>
    </source>
</reference>
<name>A0A0R2H1W0_WEIVI</name>
<dbReference type="OrthoDB" id="2787347at2"/>
<sequence length="374" mass="42750">MNIFGILMLLGSLLGYERMLRVCGISPYLAWITAFWIQTVILYLFGMLNQLNLGIYCVNGLGWLLLIGYIIRIFGLKKAPLPVEIHAFDVWMIVLGGLLAIGIYHSIMVHYDNFSHWATIVKFMHFTGRLPTNASLDGVISFTSYPPAMGLFINYVIHFVGFSESNMLLAQFCYIWAAVYSVFGFMRDKTRMMLSGLLVLAIAITMIFNVQIRFNNLLVDYVLAAVTLAGLAGVYVYRQQYRQQFIHVILAVANLLLIKNSGAFFAGIIFAYYLYMLFKINGMWHKRCQQWQVIYRVGLKNMALWVLAIIVSVMPFYWWQQHVKHTFPESKHQIDTASYGQQLSGEHTSYLIDIAQKMLHANADLGTLSTQGCY</sequence>
<protein>
    <submittedName>
        <fullName evidence="1">Mutg family lantibiotic protection abc superfamily atp binding cassette transporter permease</fullName>
    </submittedName>
</protein>
<dbReference type="AlphaFoldDB" id="A0A0R2H1W0"/>
<organism evidence="1 2">
    <name type="scientific">Weissella viridescens</name>
    <name type="common">Lactobacillus viridescens</name>
    <dbReference type="NCBI Taxonomy" id="1629"/>
    <lineage>
        <taxon>Bacteria</taxon>
        <taxon>Bacillati</taxon>
        <taxon>Bacillota</taxon>
        <taxon>Bacilli</taxon>
        <taxon>Lactobacillales</taxon>
        <taxon>Lactobacillaceae</taxon>
        <taxon>Weissella</taxon>
    </lineage>
</organism>
<dbReference type="Proteomes" id="UP000051992">
    <property type="component" value="Unassembled WGS sequence"/>
</dbReference>
<gene>
    <name evidence="1" type="ORF">IV50_GL000881</name>
</gene>